<sequence>MARINPSFDEYSKKYENLRLEREDGILHVTLHTGGDSLVWTSQAHDELAYAFTDIACDPENKVVLLTGTGDAFCAEIDFSSFKLGTAAEWAHIMFEGHRLLTNLINIEVPVVAAINGPALIHPEIPILSDIIVAADTVRFKDGPHFPSGIVPGDGAHLVWTHVLGSTRGRYFLLTGQELDAAQALDHGVVNEVVPAGQTLTRARELAAGIAAKPDLARRYARSVLTREIKRLIHDQLGYGLAHEALAALSL</sequence>
<reference evidence="2" key="1">
    <citation type="journal article" date="2019" name="Int. J. Syst. Evol. Microbiol.">
        <title>The Global Catalogue of Microorganisms (GCM) 10K type strain sequencing project: providing services to taxonomists for standard genome sequencing and annotation.</title>
        <authorList>
            <consortium name="The Broad Institute Genomics Platform"/>
            <consortium name="The Broad Institute Genome Sequencing Center for Infectious Disease"/>
            <person name="Wu L."/>
            <person name="Ma J."/>
        </authorList>
    </citation>
    <scope>NUCLEOTIDE SEQUENCE [LARGE SCALE GENOMIC DNA]</scope>
    <source>
        <strain evidence="2">TBRC 1276</strain>
    </source>
</reference>
<evidence type="ECO:0000313" key="1">
    <source>
        <dbReference type="EMBL" id="MFC4011156.1"/>
    </source>
</evidence>
<dbReference type="Proteomes" id="UP001595851">
    <property type="component" value="Unassembled WGS sequence"/>
</dbReference>
<comment type="caution">
    <text evidence="1">The sequence shown here is derived from an EMBL/GenBank/DDBJ whole genome shotgun (WGS) entry which is preliminary data.</text>
</comment>
<keyword evidence="2" id="KW-1185">Reference proteome</keyword>
<dbReference type="CDD" id="cd06558">
    <property type="entry name" value="crotonase-like"/>
    <property type="match status" value="1"/>
</dbReference>
<name>A0ABV8GEM2_9ACTN</name>
<protein>
    <submittedName>
        <fullName evidence="1">Enoyl-CoA hydratase/isomerase family protein</fullName>
    </submittedName>
</protein>
<dbReference type="InterPro" id="IPR001753">
    <property type="entry name" value="Enoyl-CoA_hydra/iso"/>
</dbReference>
<gene>
    <name evidence="1" type="ORF">ACFOY2_28290</name>
</gene>
<proteinExistence type="predicted"/>
<dbReference type="SUPFAM" id="SSF52096">
    <property type="entry name" value="ClpP/crotonase"/>
    <property type="match status" value="1"/>
</dbReference>
<dbReference type="InterPro" id="IPR029045">
    <property type="entry name" value="ClpP/crotonase-like_dom_sf"/>
</dbReference>
<accession>A0ABV8GEM2</accession>
<dbReference type="Pfam" id="PF00378">
    <property type="entry name" value="ECH_1"/>
    <property type="match status" value="1"/>
</dbReference>
<organism evidence="1 2">
    <name type="scientific">Nonomuraea purpurea</name>
    <dbReference type="NCBI Taxonomy" id="1849276"/>
    <lineage>
        <taxon>Bacteria</taxon>
        <taxon>Bacillati</taxon>
        <taxon>Actinomycetota</taxon>
        <taxon>Actinomycetes</taxon>
        <taxon>Streptosporangiales</taxon>
        <taxon>Streptosporangiaceae</taxon>
        <taxon>Nonomuraea</taxon>
    </lineage>
</organism>
<dbReference type="Gene3D" id="3.90.226.10">
    <property type="entry name" value="2-enoyl-CoA Hydratase, Chain A, domain 1"/>
    <property type="match status" value="1"/>
</dbReference>
<dbReference type="EMBL" id="JBHSBI010000015">
    <property type="protein sequence ID" value="MFC4011156.1"/>
    <property type="molecule type" value="Genomic_DNA"/>
</dbReference>
<dbReference type="PANTHER" id="PTHR43459:SF1">
    <property type="entry name" value="EG:BACN32G11.4 PROTEIN"/>
    <property type="match status" value="1"/>
</dbReference>
<dbReference type="PANTHER" id="PTHR43459">
    <property type="entry name" value="ENOYL-COA HYDRATASE"/>
    <property type="match status" value="1"/>
</dbReference>
<dbReference type="RefSeq" id="WP_379531114.1">
    <property type="nucleotide sequence ID" value="NZ_JBHSBI010000015.1"/>
</dbReference>
<evidence type="ECO:0000313" key="2">
    <source>
        <dbReference type="Proteomes" id="UP001595851"/>
    </source>
</evidence>